<evidence type="ECO:0000313" key="1">
    <source>
        <dbReference type="EMBL" id="OJJ00233.1"/>
    </source>
</evidence>
<dbReference type="RefSeq" id="XP_040665995.1">
    <property type="nucleotide sequence ID" value="XM_040815100.1"/>
</dbReference>
<keyword evidence="2" id="KW-1185">Reference proteome</keyword>
<dbReference type="GeneID" id="63730611"/>
<protein>
    <submittedName>
        <fullName evidence="1">Uncharacterized protein</fullName>
    </submittedName>
</protein>
<dbReference type="AlphaFoldDB" id="A0A1L9PFG1"/>
<evidence type="ECO:0000313" key="2">
    <source>
        <dbReference type="Proteomes" id="UP000184073"/>
    </source>
</evidence>
<reference evidence="2" key="1">
    <citation type="journal article" date="2017" name="Genome Biol.">
        <title>Comparative genomics reveals high biological diversity and specific adaptations in the industrially and medically important fungal genus Aspergillus.</title>
        <authorList>
            <person name="de Vries R.P."/>
            <person name="Riley R."/>
            <person name="Wiebenga A."/>
            <person name="Aguilar-Osorio G."/>
            <person name="Amillis S."/>
            <person name="Uchima C.A."/>
            <person name="Anderluh G."/>
            <person name="Asadollahi M."/>
            <person name="Askin M."/>
            <person name="Barry K."/>
            <person name="Battaglia E."/>
            <person name="Bayram O."/>
            <person name="Benocci T."/>
            <person name="Braus-Stromeyer S.A."/>
            <person name="Caldana C."/>
            <person name="Canovas D."/>
            <person name="Cerqueira G.C."/>
            <person name="Chen F."/>
            <person name="Chen W."/>
            <person name="Choi C."/>
            <person name="Clum A."/>
            <person name="Dos Santos R.A."/>
            <person name="Damasio A.R."/>
            <person name="Diallinas G."/>
            <person name="Emri T."/>
            <person name="Fekete E."/>
            <person name="Flipphi M."/>
            <person name="Freyberg S."/>
            <person name="Gallo A."/>
            <person name="Gournas C."/>
            <person name="Habgood R."/>
            <person name="Hainaut M."/>
            <person name="Harispe M.L."/>
            <person name="Henrissat B."/>
            <person name="Hilden K.S."/>
            <person name="Hope R."/>
            <person name="Hossain A."/>
            <person name="Karabika E."/>
            <person name="Karaffa L."/>
            <person name="Karanyi Z."/>
            <person name="Krasevec N."/>
            <person name="Kuo A."/>
            <person name="Kusch H."/>
            <person name="LaButti K."/>
            <person name="Lagendijk E.L."/>
            <person name="Lapidus A."/>
            <person name="Levasseur A."/>
            <person name="Lindquist E."/>
            <person name="Lipzen A."/>
            <person name="Logrieco A.F."/>
            <person name="MacCabe A."/>
            <person name="Maekelae M.R."/>
            <person name="Malavazi I."/>
            <person name="Melin P."/>
            <person name="Meyer V."/>
            <person name="Mielnichuk N."/>
            <person name="Miskei M."/>
            <person name="Molnar A.P."/>
            <person name="Mule G."/>
            <person name="Ngan C.Y."/>
            <person name="Orejas M."/>
            <person name="Orosz E."/>
            <person name="Ouedraogo J.P."/>
            <person name="Overkamp K.M."/>
            <person name="Park H.-S."/>
            <person name="Perrone G."/>
            <person name="Piumi F."/>
            <person name="Punt P.J."/>
            <person name="Ram A.F."/>
            <person name="Ramon A."/>
            <person name="Rauscher S."/>
            <person name="Record E."/>
            <person name="Riano-Pachon D.M."/>
            <person name="Robert V."/>
            <person name="Roehrig J."/>
            <person name="Ruller R."/>
            <person name="Salamov A."/>
            <person name="Salih N.S."/>
            <person name="Samson R.A."/>
            <person name="Sandor E."/>
            <person name="Sanguinetti M."/>
            <person name="Schuetze T."/>
            <person name="Sepcic K."/>
            <person name="Shelest E."/>
            <person name="Sherlock G."/>
            <person name="Sophianopoulou V."/>
            <person name="Squina F.M."/>
            <person name="Sun H."/>
            <person name="Susca A."/>
            <person name="Todd R.B."/>
            <person name="Tsang A."/>
            <person name="Unkles S.E."/>
            <person name="van de Wiele N."/>
            <person name="van Rossen-Uffink D."/>
            <person name="Oliveira J.V."/>
            <person name="Vesth T.C."/>
            <person name="Visser J."/>
            <person name="Yu J.-H."/>
            <person name="Zhou M."/>
            <person name="Andersen M.R."/>
            <person name="Archer D.B."/>
            <person name="Baker S.E."/>
            <person name="Benoit I."/>
            <person name="Brakhage A.A."/>
            <person name="Braus G.H."/>
            <person name="Fischer R."/>
            <person name="Frisvad J.C."/>
            <person name="Goldman G.H."/>
            <person name="Houbraken J."/>
            <person name="Oakley B."/>
            <person name="Pocsi I."/>
            <person name="Scazzocchio C."/>
            <person name="Seiboth B."/>
            <person name="vanKuyk P.A."/>
            <person name="Wortman J."/>
            <person name="Dyer P.S."/>
            <person name="Grigoriev I.V."/>
        </authorList>
    </citation>
    <scope>NUCLEOTIDE SEQUENCE [LARGE SCALE GENOMIC DNA]</scope>
    <source>
        <strain evidence="2">CBS 583.65</strain>
    </source>
</reference>
<dbReference type="Proteomes" id="UP000184073">
    <property type="component" value="Unassembled WGS sequence"/>
</dbReference>
<accession>A0A1L9PFG1</accession>
<dbReference type="EMBL" id="KV878127">
    <property type="protein sequence ID" value="OJJ00233.1"/>
    <property type="molecule type" value="Genomic_DNA"/>
</dbReference>
<organism evidence="1 2">
    <name type="scientific">Aspergillus versicolor CBS 583.65</name>
    <dbReference type="NCBI Taxonomy" id="1036611"/>
    <lineage>
        <taxon>Eukaryota</taxon>
        <taxon>Fungi</taxon>
        <taxon>Dikarya</taxon>
        <taxon>Ascomycota</taxon>
        <taxon>Pezizomycotina</taxon>
        <taxon>Eurotiomycetes</taxon>
        <taxon>Eurotiomycetidae</taxon>
        <taxon>Eurotiales</taxon>
        <taxon>Aspergillaceae</taxon>
        <taxon>Aspergillus</taxon>
        <taxon>Aspergillus subgen. Nidulantes</taxon>
    </lineage>
</organism>
<proteinExistence type="predicted"/>
<gene>
    <name evidence="1" type="ORF">ASPVEDRAFT_556322</name>
</gene>
<dbReference type="VEuPathDB" id="FungiDB:ASPVEDRAFT_556322"/>
<sequence>MRLVPESKGNGWKATARTPLLVPTLECEARKKNGDGLILCSSTGIVPGAICSQPFQTSPADEIRDPATKQDHRRRTGQSCSFVCEVAIASKCWQRGWMMSCDAWRGFSGALPLPEAANRRHPTPPQQQHRMNELLRTGWQTARTGGIRVNCPY</sequence>
<name>A0A1L9PFG1_ASPVE</name>